<keyword evidence="1" id="KW-0805">Transcription regulation</keyword>
<dbReference type="InterPro" id="IPR028978">
    <property type="entry name" value="Chorismate_lyase_/UTRA_dom_sf"/>
</dbReference>
<dbReference type="SMART" id="SM00345">
    <property type="entry name" value="HTH_GNTR"/>
    <property type="match status" value="1"/>
</dbReference>
<sequence length="231" mass="25252">MRVPRYWTVKQALLGLVDAGTPGTALPTERELAERFATSRTTVRQAIAELVTEGRLDRTQGSGTYIAEPLLVEVQQLTSFTDDLGPERVANRILDVRTEPADAETAGRLGLAAGHPVQVVERVRLVDGVPLALETARLAGDLPGLAAELEARGSLYATLREAYGRGVDRVQDAVQSRLADPREAELLAVDTGHPVLLVRRLSHTADDRPVEWTRSVYRGDRFTFVAHARTV</sequence>
<dbReference type="GO" id="GO:0003677">
    <property type="term" value="F:DNA binding"/>
    <property type="evidence" value="ECO:0007669"/>
    <property type="project" value="UniProtKB-KW"/>
</dbReference>
<dbReference type="InterPro" id="IPR036388">
    <property type="entry name" value="WH-like_DNA-bd_sf"/>
</dbReference>
<evidence type="ECO:0000256" key="1">
    <source>
        <dbReference type="ARBA" id="ARBA00023015"/>
    </source>
</evidence>
<protein>
    <submittedName>
        <fullName evidence="5">GntR family transcriptional regulator</fullName>
    </submittedName>
</protein>
<dbReference type="Pfam" id="PF07702">
    <property type="entry name" value="UTRA"/>
    <property type="match status" value="1"/>
</dbReference>
<gene>
    <name evidence="5" type="ORF">GCM10017577_21800</name>
</gene>
<dbReference type="SUPFAM" id="SSF46785">
    <property type="entry name" value="Winged helix' DNA-binding domain"/>
    <property type="match status" value="1"/>
</dbReference>
<proteinExistence type="predicted"/>
<dbReference type="InterPro" id="IPR011663">
    <property type="entry name" value="UTRA"/>
</dbReference>
<keyword evidence="3" id="KW-0804">Transcription</keyword>
<dbReference type="PROSITE" id="PS50949">
    <property type="entry name" value="HTH_GNTR"/>
    <property type="match status" value="1"/>
</dbReference>
<accession>A0A9W6NVN8</accession>
<dbReference type="InterPro" id="IPR000524">
    <property type="entry name" value="Tscrpt_reg_HTH_GntR"/>
</dbReference>
<dbReference type="Proteomes" id="UP001143463">
    <property type="component" value="Unassembled WGS sequence"/>
</dbReference>
<organism evidence="5 6">
    <name type="scientific">Pseudonocardia halophobica</name>
    <dbReference type="NCBI Taxonomy" id="29401"/>
    <lineage>
        <taxon>Bacteria</taxon>
        <taxon>Bacillati</taxon>
        <taxon>Actinomycetota</taxon>
        <taxon>Actinomycetes</taxon>
        <taxon>Pseudonocardiales</taxon>
        <taxon>Pseudonocardiaceae</taxon>
        <taxon>Pseudonocardia</taxon>
    </lineage>
</organism>
<evidence type="ECO:0000256" key="3">
    <source>
        <dbReference type="ARBA" id="ARBA00023163"/>
    </source>
</evidence>
<dbReference type="AlphaFoldDB" id="A0A9W6NVN8"/>
<reference evidence="5" key="1">
    <citation type="journal article" date="2014" name="Int. J. Syst. Evol. Microbiol.">
        <title>Complete genome sequence of Corynebacterium casei LMG S-19264T (=DSM 44701T), isolated from a smear-ripened cheese.</title>
        <authorList>
            <consortium name="US DOE Joint Genome Institute (JGI-PGF)"/>
            <person name="Walter F."/>
            <person name="Albersmeier A."/>
            <person name="Kalinowski J."/>
            <person name="Ruckert C."/>
        </authorList>
    </citation>
    <scope>NUCLEOTIDE SEQUENCE</scope>
    <source>
        <strain evidence="5">VKM Ac-1069</strain>
    </source>
</reference>
<dbReference type="EMBL" id="BSFQ01000007">
    <property type="protein sequence ID" value="GLL11039.1"/>
    <property type="molecule type" value="Genomic_DNA"/>
</dbReference>
<keyword evidence="2" id="KW-0238">DNA-binding</keyword>
<dbReference type="PANTHER" id="PTHR44846">
    <property type="entry name" value="MANNOSYL-D-GLYCERATE TRANSPORT/METABOLISM SYSTEM REPRESSOR MNGR-RELATED"/>
    <property type="match status" value="1"/>
</dbReference>
<feature type="domain" description="HTH gntR-type" evidence="4">
    <location>
        <begin position="3"/>
        <end position="69"/>
    </location>
</feature>
<keyword evidence="6" id="KW-1185">Reference proteome</keyword>
<dbReference type="GO" id="GO:0045892">
    <property type="term" value="P:negative regulation of DNA-templated transcription"/>
    <property type="evidence" value="ECO:0007669"/>
    <property type="project" value="TreeGrafter"/>
</dbReference>
<name>A0A9W6NVN8_9PSEU</name>
<evidence type="ECO:0000313" key="5">
    <source>
        <dbReference type="EMBL" id="GLL11039.1"/>
    </source>
</evidence>
<dbReference type="PRINTS" id="PR00035">
    <property type="entry name" value="HTHGNTR"/>
</dbReference>
<evidence type="ECO:0000259" key="4">
    <source>
        <dbReference type="PROSITE" id="PS50949"/>
    </source>
</evidence>
<dbReference type="Gene3D" id="3.40.1410.10">
    <property type="entry name" value="Chorismate lyase-like"/>
    <property type="match status" value="1"/>
</dbReference>
<evidence type="ECO:0000256" key="2">
    <source>
        <dbReference type="ARBA" id="ARBA00023125"/>
    </source>
</evidence>
<dbReference type="SUPFAM" id="SSF64288">
    <property type="entry name" value="Chorismate lyase-like"/>
    <property type="match status" value="1"/>
</dbReference>
<dbReference type="Gene3D" id="1.10.10.10">
    <property type="entry name" value="Winged helix-like DNA-binding domain superfamily/Winged helix DNA-binding domain"/>
    <property type="match status" value="1"/>
</dbReference>
<dbReference type="Pfam" id="PF00392">
    <property type="entry name" value="GntR"/>
    <property type="match status" value="1"/>
</dbReference>
<dbReference type="InterPro" id="IPR050679">
    <property type="entry name" value="Bact_HTH_transcr_reg"/>
</dbReference>
<dbReference type="PANTHER" id="PTHR44846:SF1">
    <property type="entry name" value="MANNOSYL-D-GLYCERATE TRANSPORT_METABOLISM SYSTEM REPRESSOR MNGR-RELATED"/>
    <property type="match status" value="1"/>
</dbReference>
<dbReference type="CDD" id="cd07377">
    <property type="entry name" value="WHTH_GntR"/>
    <property type="match status" value="1"/>
</dbReference>
<reference evidence="5" key="2">
    <citation type="submission" date="2023-01" db="EMBL/GenBank/DDBJ databases">
        <authorList>
            <person name="Sun Q."/>
            <person name="Evtushenko L."/>
        </authorList>
    </citation>
    <scope>NUCLEOTIDE SEQUENCE</scope>
    <source>
        <strain evidence="5">VKM Ac-1069</strain>
    </source>
</reference>
<dbReference type="InterPro" id="IPR036390">
    <property type="entry name" value="WH_DNA-bd_sf"/>
</dbReference>
<comment type="caution">
    <text evidence="5">The sequence shown here is derived from an EMBL/GenBank/DDBJ whole genome shotgun (WGS) entry which is preliminary data.</text>
</comment>
<dbReference type="SMART" id="SM00866">
    <property type="entry name" value="UTRA"/>
    <property type="match status" value="1"/>
</dbReference>
<dbReference type="GO" id="GO:0003700">
    <property type="term" value="F:DNA-binding transcription factor activity"/>
    <property type="evidence" value="ECO:0007669"/>
    <property type="project" value="InterPro"/>
</dbReference>
<evidence type="ECO:0000313" key="6">
    <source>
        <dbReference type="Proteomes" id="UP001143463"/>
    </source>
</evidence>
<dbReference type="RefSeq" id="WP_037038843.1">
    <property type="nucleotide sequence ID" value="NZ_BAAAUZ010000030.1"/>
</dbReference>